<comment type="caution">
    <text evidence="3">The sequence shown here is derived from an EMBL/GenBank/DDBJ whole genome shotgun (WGS) entry which is preliminary data.</text>
</comment>
<proteinExistence type="predicted"/>
<dbReference type="PANTHER" id="PTHR31460:SF3">
    <property type="entry name" value="MESOCENTIN"/>
    <property type="match status" value="1"/>
</dbReference>
<organism evidence="3 4">
    <name type="scientific">Abeliophyllum distichum</name>
    <dbReference type="NCBI Taxonomy" id="126358"/>
    <lineage>
        <taxon>Eukaryota</taxon>
        <taxon>Viridiplantae</taxon>
        <taxon>Streptophyta</taxon>
        <taxon>Embryophyta</taxon>
        <taxon>Tracheophyta</taxon>
        <taxon>Spermatophyta</taxon>
        <taxon>Magnoliopsida</taxon>
        <taxon>eudicotyledons</taxon>
        <taxon>Gunneridae</taxon>
        <taxon>Pentapetalae</taxon>
        <taxon>asterids</taxon>
        <taxon>lamiids</taxon>
        <taxon>Lamiales</taxon>
        <taxon>Oleaceae</taxon>
        <taxon>Forsythieae</taxon>
        <taxon>Abeliophyllum</taxon>
    </lineage>
</organism>
<evidence type="ECO:0000256" key="1">
    <source>
        <dbReference type="SAM" id="MobiDB-lite"/>
    </source>
</evidence>
<accession>A0ABD1STP9</accession>
<feature type="compositionally biased region" description="Low complexity" evidence="1">
    <location>
        <begin position="137"/>
        <end position="153"/>
    </location>
</feature>
<feature type="signal peptide" evidence="2">
    <location>
        <begin position="1"/>
        <end position="20"/>
    </location>
</feature>
<sequence length="194" mass="21784">MFKPILVFLAFIVLVGPTTCRKRHVINFRWHNLYPESFIWDPKSEHFVVGSLRQQTLISVFDAGVTSSLLSDASLPSNSSFLGLALDLRHHRLLAVVHRPSTLTTPAFNALASYHLSTFDQLFLTPLPPPPFPSPPSQMTSQLTSLETLTSPTRPMTPSTKSTLKGRPQFYQNPKPSNPIPWKFGDSLRRFWGG</sequence>
<feature type="region of interest" description="Disordered" evidence="1">
    <location>
        <begin position="130"/>
        <end position="176"/>
    </location>
</feature>
<dbReference type="InterPro" id="IPR053224">
    <property type="entry name" value="Sensory_adhesion_molecule"/>
</dbReference>
<feature type="chain" id="PRO_5044768206" evidence="2">
    <location>
        <begin position="21"/>
        <end position="194"/>
    </location>
</feature>
<protein>
    <submittedName>
        <fullName evidence="3">NHL domain-containing protein</fullName>
    </submittedName>
</protein>
<evidence type="ECO:0000256" key="2">
    <source>
        <dbReference type="SAM" id="SignalP"/>
    </source>
</evidence>
<reference evidence="4" key="1">
    <citation type="submission" date="2024-07" db="EMBL/GenBank/DDBJ databases">
        <title>Two chromosome-level genome assemblies of Korean endemic species Abeliophyllum distichum and Forsythia ovata (Oleaceae).</title>
        <authorList>
            <person name="Jang H."/>
        </authorList>
    </citation>
    <scope>NUCLEOTIDE SEQUENCE [LARGE SCALE GENOMIC DNA]</scope>
</reference>
<dbReference type="AlphaFoldDB" id="A0ABD1STP9"/>
<gene>
    <name evidence="3" type="ORF">Adt_19713</name>
</gene>
<keyword evidence="2" id="KW-0732">Signal</keyword>
<keyword evidence="4" id="KW-1185">Reference proteome</keyword>
<dbReference type="PANTHER" id="PTHR31460">
    <property type="match status" value="1"/>
</dbReference>
<evidence type="ECO:0000313" key="4">
    <source>
        <dbReference type="Proteomes" id="UP001604336"/>
    </source>
</evidence>
<evidence type="ECO:0000313" key="3">
    <source>
        <dbReference type="EMBL" id="KAL2504092.1"/>
    </source>
</evidence>
<name>A0ABD1STP9_9LAMI</name>
<feature type="compositionally biased region" description="Polar residues" evidence="1">
    <location>
        <begin position="154"/>
        <end position="163"/>
    </location>
</feature>
<dbReference type="EMBL" id="JBFOLK010000006">
    <property type="protein sequence ID" value="KAL2504092.1"/>
    <property type="molecule type" value="Genomic_DNA"/>
</dbReference>
<dbReference type="Proteomes" id="UP001604336">
    <property type="component" value="Unassembled WGS sequence"/>
</dbReference>